<reference evidence="1" key="1">
    <citation type="submission" date="2022-10" db="EMBL/GenBank/DDBJ databases">
        <title>The complete genomes of actinobacterial strains from the NBC collection.</title>
        <authorList>
            <person name="Joergensen T.S."/>
            <person name="Alvarez Arevalo M."/>
            <person name="Sterndorff E.B."/>
            <person name="Faurdal D."/>
            <person name="Vuksanovic O."/>
            <person name="Mourched A.-S."/>
            <person name="Charusanti P."/>
            <person name="Shaw S."/>
            <person name="Blin K."/>
            <person name="Weber T."/>
        </authorList>
    </citation>
    <scope>NUCLEOTIDE SEQUENCE</scope>
    <source>
        <strain evidence="1">NBC_01393</strain>
    </source>
</reference>
<proteinExistence type="predicted"/>
<dbReference type="Gene3D" id="2.30.110.10">
    <property type="entry name" value="Electron Transport, Fmn-binding Protein, Chain A"/>
    <property type="match status" value="1"/>
</dbReference>
<sequence length="136" mass="14477">MKAAPATLRMVEISDTEALWPLPGAASSHLVSVQRDPTVVRPARHVWEFGRLVVRTPLRAAAAHLSVTDDVDKVRAAPGTGWTVPLTGPAEATADPHEAVHNRRTLAGRSHGPHDAIVCIRPRTVSGLRPAPGTES</sequence>
<dbReference type="AlphaFoldDB" id="A0AAU3HQT8"/>
<protein>
    <submittedName>
        <fullName evidence="1">Pyridoxamine 5'-phosphate oxidase family protein</fullName>
    </submittedName>
</protein>
<dbReference type="EMBL" id="CP109546">
    <property type="protein sequence ID" value="WTZ07294.1"/>
    <property type="molecule type" value="Genomic_DNA"/>
</dbReference>
<evidence type="ECO:0000313" key="1">
    <source>
        <dbReference type="EMBL" id="WTZ07294.1"/>
    </source>
</evidence>
<name>A0AAU3HQT8_9ACTN</name>
<gene>
    <name evidence="1" type="ORF">OG699_04350</name>
</gene>
<organism evidence="1">
    <name type="scientific">Streptomyces sp. NBC_01393</name>
    <dbReference type="NCBI Taxonomy" id="2903851"/>
    <lineage>
        <taxon>Bacteria</taxon>
        <taxon>Bacillati</taxon>
        <taxon>Actinomycetota</taxon>
        <taxon>Actinomycetes</taxon>
        <taxon>Kitasatosporales</taxon>
        <taxon>Streptomycetaceae</taxon>
        <taxon>Streptomyces</taxon>
    </lineage>
</organism>
<dbReference type="InterPro" id="IPR012349">
    <property type="entry name" value="Split_barrel_FMN-bd"/>
</dbReference>
<accession>A0AAU3HQT8</accession>